<dbReference type="Gene3D" id="3.90.180.10">
    <property type="entry name" value="Medium-chain alcohol dehydrogenases, catalytic domain"/>
    <property type="match status" value="1"/>
</dbReference>
<dbReference type="EMBL" id="BKCN01000010">
    <property type="protein sequence ID" value="GER04404.1"/>
    <property type="molecule type" value="Genomic_DNA"/>
</dbReference>
<dbReference type="Gene3D" id="3.40.50.720">
    <property type="entry name" value="NAD(P)-binding Rossmann-like Domain"/>
    <property type="match status" value="1"/>
</dbReference>
<keyword evidence="5" id="KW-1185">Reference proteome</keyword>
<dbReference type="Pfam" id="PF08240">
    <property type="entry name" value="ADH_N"/>
    <property type="match status" value="1"/>
</dbReference>
<gene>
    <name evidence="4" type="ORF">JCM17846_20860</name>
</gene>
<dbReference type="InterPro" id="IPR020843">
    <property type="entry name" value="ER"/>
</dbReference>
<keyword evidence="1" id="KW-0521">NADP</keyword>
<comment type="caution">
    <text evidence="4">The sequence shown here is derived from an EMBL/GenBank/DDBJ whole genome shotgun (WGS) entry which is preliminary data.</text>
</comment>
<dbReference type="InterPro" id="IPR011032">
    <property type="entry name" value="GroES-like_sf"/>
</dbReference>
<organism evidence="4 5">
    <name type="scientific">Iodidimonas nitroreducens</name>
    <dbReference type="NCBI Taxonomy" id="1236968"/>
    <lineage>
        <taxon>Bacteria</taxon>
        <taxon>Pseudomonadati</taxon>
        <taxon>Pseudomonadota</taxon>
        <taxon>Alphaproteobacteria</taxon>
        <taxon>Iodidimonadales</taxon>
        <taxon>Iodidimonadaceae</taxon>
        <taxon>Iodidimonas</taxon>
    </lineage>
</organism>
<dbReference type="Pfam" id="PF00107">
    <property type="entry name" value="ADH_zinc_N"/>
    <property type="match status" value="1"/>
</dbReference>
<dbReference type="SUPFAM" id="SSF50129">
    <property type="entry name" value="GroES-like"/>
    <property type="match status" value="1"/>
</dbReference>
<dbReference type="CDD" id="cd05276">
    <property type="entry name" value="p53_inducible_oxidoreductase"/>
    <property type="match status" value="1"/>
</dbReference>
<protein>
    <submittedName>
        <fullName evidence="4">NAD(P)H quinone oxidoreductase</fullName>
    </submittedName>
</protein>
<keyword evidence="2" id="KW-0560">Oxidoreductase</keyword>
<dbReference type="RefSeq" id="WP_042085666.1">
    <property type="nucleotide sequence ID" value="NZ_BKCN01000010.1"/>
</dbReference>
<evidence type="ECO:0000313" key="5">
    <source>
        <dbReference type="Proteomes" id="UP000324996"/>
    </source>
</evidence>
<dbReference type="AlphaFoldDB" id="A0A5A7N9F0"/>
<evidence type="ECO:0000256" key="2">
    <source>
        <dbReference type="ARBA" id="ARBA00023002"/>
    </source>
</evidence>
<dbReference type="PANTHER" id="PTHR48106:SF8">
    <property type="entry name" value="OS02G0805600 PROTEIN"/>
    <property type="match status" value="1"/>
</dbReference>
<dbReference type="Proteomes" id="UP000324996">
    <property type="component" value="Unassembled WGS sequence"/>
</dbReference>
<feature type="domain" description="Enoyl reductase (ER)" evidence="3">
    <location>
        <begin position="10"/>
        <end position="323"/>
    </location>
</feature>
<reference evidence="4 5" key="1">
    <citation type="submission" date="2019-09" db="EMBL/GenBank/DDBJ databases">
        <title>NBRP : Genome information of microbial organism related human and environment.</title>
        <authorList>
            <person name="Hattori M."/>
            <person name="Oshima K."/>
            <person name="Inaba H."/>
            <person name="Suda W."/>
            <person name="Sakamoto M."/>
            <person name="Iino T."/>
            <person name="Kitahara M."/>
            <person name="Oshida Y."/>
            <person name="Iida T."/>
            <person name="Kudo T."/>
            <person name="Itoh T."/>
            <person name="Ohkuma M."/>
        </authorList>
    </citation>
    <scope>NUCLEOTIDE SEQUENCE [LARGE SCALE GENOMIC DNA]</scope>
    <source>
        <strain evidence="4 5">Q-1</strain>
    </source>
</reference>
<dbReference type="SUPFAM" id="SSF51735">
    <property type="entry name" value="NAD(P)-binding Rossmann-fold domains"/>
    <property type="match status" value="1"/>
</dbReference>
<dbReference type="PANTHER" id="PTHR48106">
    <property type="entry name" value="QUINONE OXIDOREDUCTASE PIG3-RELATED"/>
    <property type="match status" value="1"/>
</dbReference>
<dbReference type="SMART" id="SM00829">
    <property type="entry name" value="PKS_ER"/>
    <property type="match status" value="1"/>
</dbReference>
<dbReference type="NCBIfam" id="TIGR02824">
    <property type="entry name" value="quinone_pig3"/>
    <property type="match status" value="1"/>
</dbReference>
<dbReference type="GO" id="GO:0016651">
    <property type="term" value="F:oxidoreductase activity, acting on NAD(P)H"/>
    <property type="evidence" value="ECO:0007669"/>
    <property type="project" value="TreeGrafter"/>
</dbReference>
<dbReference type="InterPro" id="IPR013149">
    <property type="entry name" value="ADH-like_C"/>
</dbReference>
<evidence type="ECO:0000313" key="4">
    <source>
        <dbReference type="EMBL" id="GER04404.1"/>
    </source>
</evidence>
<evidence type="ECO:0000259" key="3">
    <source>
        <dbReference type="SMART" id="SM00829"/>
    </source>
</evidence>
<sequence length="328" mass="34800">MKAIEISKFGGPDVLRLCQRPDPAPGPGEVLIKVVAAGINRPDVIQREGRYPPPPGASDIPGLEISGTIAALGAAVKGWAIGDRVCALVTGGGYAEYCAAPVETLLPAPKSLPLAHAAGLPETVFTVWSNVFERGGLDHGEWLLVHGGSSGIGSTAIQLAKAFDAHVITTAGSDEKCRFCRDLGADAAINYHDEDFVAATLAITHKRGVDVVLDMVGGDYLPRNLQCLAENGRHVTIAFLKGPETTLSLAPIMLKRLTLTGSTLRARPLAFKAALAQSVEELVWPLIEAGRFRPMIDSIFPLEEAALAHRLMDSSLHKGKILLQISDE</sequence>
<evidence type="ECO:0000256" key="1">
    <source>
        <dbReference type="ARBA" id="ARBA00022857"/>
    </source>
</evidence>
<proteinExistence type="predicted"/>
<dbReference type="GO" id="GO:0070402">
    <property type="term" value="F:NADPH binding"/>
    <property type="evidence" value="ECO:0007669"/>
    <property type="project" value="TreeGrafter"/>
</dbReference>
<dbReference type="InterPro" id="IPR014189">
    <property type="entry name" value="Quinone_OxRdtase_PIG3"/>
</dbReference>
<accession>A0A5A7N9F0</accession>
<dbReference type="InterPro" id="IPR036291">
    <property type="entry name" value="NAD(P)-bd_dom_sf"/>
</dbReference>
<dbReference type="InterPro" id="IPR013154">
    <property type="entry name" value="ADH-like_N"/>
</dbReference>
<name>A0A5A7N9F0_9PROT</name>